<keyword evidence="8" id="KW-0472">Membrane</keyword>
<keyword evidence="9" id="KW-0325">Glycoprotein</keyword>
<dbReference type="InterPro" id="IPR001611">
    <property type="entry name" value="Leu-rich_rpt"/>
</dbReference>
<gene>
    <name evidence="12" type="ORF">Ahy_A02g009930</name>
</gene>
<evidence type="ECO:0000313" key="12">
    <source>
        <dbReference type="EMBL" id="RYR75270.1"/>
    </source>
</evidence>
<evidence type="ECO:0000256" key="8">
    <source>
        <dbReference type="ARBA" id="ARBA00023136"/>
    </source>
</evidence>
<dbReference type="STRING" id="3818.A0A445EIJ6"/>
<evidence type="ECO:0000256" key="7">
    <source>
        <dbReference type="ARBA" id="ARBA00022989"/>
    </source>
</evidence>
<dbReference type="InterPro" id="IPR013210">
    <property type="entry name" value="LRR_N_plant-typ"/>
</dbReference>
<evidence type="ECO:0000256" key="1">
    <source>
        <dbReference type="ARBA" id="ARBA00004479"/>
    </source>
</evidence>
<evidence type="ECO:0000313" key="13">
    <source>
        <dbReference type="Proteomes" id="UP000289738"/>
    </source>
</evidence>
<evidence type="ECO:0000256" key="5">
    <source>
        <dbReference type="ARBA" id="ARBA00022729"/>
    </source>
</evidence>
<dbReference type="PANTHER" id="PTHR48060">
    <property type="entry name" value="DNA DAMAGE-REPAIR/TOLERATION PROTEIN DRT100"/>
    <property type="match status" value="1"/>
</dbReference>
<dbReference type="FunFam" id="3.80.10.10:FF:000275">
    <property type="entry name" value="Leucine-rich repeat receptor-like protein kinase"/>
    <property type="match status" value="1"/>
</dbReference>
<evidence type="ECO:0000259" key="11">
    <source>
        <dbReference type="Pfam" id="PF08263"/>
    </source>
</evidence>
<feature type="region of interest" description="Disordered" evidence="10">
    <location>
        <begin position="1"/>
        <end position="25"/>
    </location>
</feature>
<dbReference type="Gene3D" id="3.80.10.10">
    <property type="entry name" value="Ribonuclease Inhibitor"/>
    <property type="match status" value="1"/>
</dbReference>
<accession>A0A445EIJ6</accession>
<proteinExistence type="inferred from homology"/>
<feature type="domain" description="Leucine-rich repeat-containing N-terminal plant-type" evidence="11">
    <location>
        <begin position="147"/>
        <end position="189"/>
    </location>
</feature>
<dbReference type="EMBL" id="SDMP01000002">
    <property type="protein sequence ID" value="RYR75270.1"/>
    <property type="molecule type" value="Genomic_DNA"/>
</dbReference>
<comment type="subcellular location">
    <subcellularLocation>
        <location evidence="1">Membrane</location>
        <topology evidence="1">Single-pass type I membrane protein</topology>
    </subcellularLocation>
</comment>
<keyword evidence="3" id="KW-0433">Leucine-rich repeat</keyword>
<keyword evidence="6" id="KW-0677">Repeat</keyword>
<name>A0A445EIJ6_ARAHY</name>
<keyword evidence="5" id="KW-0732">Signal</keyword>
<reference evidence="12 13" key="1">
    <citation type="submission" date="2019-01" db="EMBL/GenBank/DDBJ databases">
        <title>Sequencing of cultivated peanut Arachis hypogaea provides insights into genome evolution and oil improvement.</title>
        <authorList>
            <person name="Chen X."/>
        </authorList>
    </citation>
    <scope>NUCLEOTIDE SEQUENCE [LARGE SCALE GENOMIC DNA]</scope>
    <source>
        <strain evidence="13">cv. Fuhuasheng</strain>
        <tissue evidence="12">Leaves</tissue>
    </source>
</reference>
<dbReference type="InterPro" id="IPR032675">
    <property type="entry name" value="LRR_dom_sf"/>
</dbReference>
<keyword evidence="13" id="KW-1185">Reference proteome</keyword>
<dbReference type="GO" id="GO:0016020">
    <property type="term" value="C:membrane"/>
    <property type="evidence" value="ECO:0007669"/>
    <property type="project" value="UniProtKB-SubCell"/>
</dbReference>
<dbReference type="PANTHER" id="PTHR48060:SF20">
    <property type="entry name" value="LEUCINE-RICH REPEAT-CONTAINING N-TERMINAL PLANT-TYPE DOMAIN-CONTAINING PROTEIN"/>
    <property type="match status" value="1"/>
</dbReference>
<evidence type="ECO:0000256" key="6">
    <source>
        <dbReference type="ARBA" id="ARBA00022737"/>
    </source>
</evidence>
<evidence type="ECO:0000256" key="4">
    <source>
        <dbReference type="ARBA" id="ARBA00022692"/>
    </source>
</evidence>
<dbReference type="Pfam" id="PF13855">
    <property type="entry name" value="LRR_8"/>
    <property type="match status" value="1"/>
</dbReference>
<dbReference type="Pfam" id="PF00560">
    <property type="entry name" value="LRR_1"/>
    <property type="match status" value="1"/>
</dbReference>
<evidence type="ECO:0000256" key="2">
    <source>
        <dbReference type="ARBA" id="ARBA00009592"/>
    </source>
</evidence>
<evidence type="ECO:0000256" key="3">
    <source>
        <dbReference type="ARBA" id="ARBA00022614"/>
    </source>
</evidence>
<comment type="similarity">
    <text evidence="2">Belongs to the RLP family.</text>
</comment>
<dbReference type="Pfam" id="PF08263">
    <property type="entry name" value="LRRNT_2"/>
    <property type="match status" value="1"/>
</dbReference>
<sequence length="351" mass="38458">MVLKTEPDQPVQPEKSGTGHLTGSGKVRNLLAKNRIATTHHPISELKLIADPFSTCRPLCPSSLCRRESRRFAAPRRGSRRFAAPRRRRVSFLSLYFNPLRSQISVLSSQVSSSLIQAFNPLRLHGFSSYGLFKLPGGSFGTAYGTDTDIFCLKSIKGSLEDPYNYLQSWTFNDKTEGFICKFIGVECWHPDENRVLNLNLSNMGLKGQFPRAIRNCSSLTGLDLSINKLSGTIPADISSLLTYVVTLDLSSNEFSGTIPKSLANCTYLNILKLDSNRLTGQIPGQFASLGRLKTFNVTNNLLSGRVPNFNYTKVRASYGNNRGLCGGPNLRPCQAQPSKSNTAVIAGAAA</sequence>
<dbReference type="InterPro" id="IPR053211">
    <property type="entry name" value="DNA_repair-toleration"/>
</dbReference>
<keyword evidence="7" id="KW-1133">Transmembrane helix</keyword>
<dbReference type="SUPFAM" id="SSF52058">
    <property type="entry name" value="L domain-like"/>
    <property type="match status" value="1"/>
</dbReference>
<evidence type="ECO:0000256" key="10">
    <source>
        <dbReference type="SAM" id="MobiDB-lite"/>
    </source>
</evidence>
<comment type="caution">
    <text evidence="12">The sequence shown here is derived from an EMBL/GenBank/DDBJ whole genome shotgun (WGS) entry which is preliminary data.</text>
</comment>
<keyword evidence="4" id="KW-0812">Transmembrane</keyword>
<evidence type="ECO:0000256" key="9">
    <source>
        <dbReference type="ARBA" id="ARBA00023180"/>
    </source>
</evidence>
<organism evidence="12 13">
    <name type="scientific">Arachis hypogaea</name>
    <name type="common">Peanut</name>
    <dbReference type="NCBI Taxonomy" id="3818"/>
    <lineage>
        <taxon>Eukaryota</taxon>
        <taxon>Viridiplantae</taxon>
        <taxon>Streptophyta</taxon>
        <taxon>Embryophyta</taxon>
        <taxon>Tracheophyta</taxon>
        <taxon>Spermatophyta</taxon>
        <taxon>Magnoliopsida</taxon>
        <taxon>eudicotyledons</taxon>
        <taxon>Gunneridae</taxon>
        <taxon>Pentapetalae</taxon>
        <taxon>rosids</taxon>
        <taxon>fabids</taxon>
        <taxon>Fabales</taxon>
        <taxon>Fabaceae</taxon>
        <taxon>Papilionoideae</taxon>
        <taxon>50 kb inversion clade</taxon>
        <taxon>dalbergioids sensu lato</taxon>
        <taxon>Dalbergieae</taxon>
        <taxon>Pterocarpus clade</taxon>
        <taxon>Arachis</taxon>
    </lineage>
</organism>
<dbReference type="Proteomes" id="UP000289738">
    <property type="component" value="Chromosome A02"/>
</dbReference>
<dbReference type="AlphaFoldDB" id="A0A445EIJ6"/>
<protein>
    <recommendedName>
        <fullName evidence="11">Leucine-rich repeat-containing N-terminal plant-type domain-containing protein</fullName>
    </recommendedName>
</protein>